<dbReference type="Proteomes" id="UP001320245">
    <property type="component" value="Unassembled WGS sequence"/>
</dbReference>
<organism evidence="3 4">
    <name type="scientific">Cytospora paraplurivora</name>
    <dbReference type="NCBI Taxonomy" id="2898453"/>
    <lineage>
        <taxon>Eukaryota</taxon>
        <taxon>Fungi</taxon>
        <taxon>Dikarya</taxon>
        <taxon>Ascomycota</taxon>
        <taxon>Pezizomycotina</taxon>
        <taxon>Sordariomycetes</taxon>
        <taxon>Sordariomycetidae</taxon>
        <taxon>Diaporthales</taxon>
        <taxon>Cytosporaceae</taxon>
        <taxon>Cytospora</taxon>
    </lineage>
</organism>
<keyword evidence="1" id="KW-0175">Coiled coil</keyword>
<proteinExistence type="predicted"/>
<evidence type="ECO:0000256" key="1">
    <source>
        <dbReference type="SAM" id="Coils"/>
    </source>
</evidence>
<keyword evidence="4" id="KW-1185">Reference proteome</keyword>
<feature type="compositionally biased region" description="Pro residues" evidence="2">
    <location>
        <begin position="287"/>
        <end position="298"/>
    </location>
</feature>
<reference evidence="3 4" key="1">
    <citation type="journal article" date="2023" name="PLoS ONE">
        <title>Cytospora paraplurivora sp. nov. isolated from orchards with fruit tree decline syndrome in Ontario, Canada.</title>
        <authorList>
            <person name="Ilyukhin E."/>
            <person name="Nguyen H.D.T."/>
            <person name="Castle A.J."/>
            <person name="Ellouze W."/>
        </authorList>
    </citation>
    <scope>NUCLEOTIDE SEQUENCE [LARGE SCALE GENOMIC DNA]</scope>
    <source>
        <strain evidence="3 4">FDS-564</strain>
    </source>
</reference>
<feature type="coiled-coil region" evidence="1">
    <location>
        <begin position="533"/>
        <end position="613"/>
    </location>
</feature>
<protein>
    <submittedName>
        <fullName evidence="3">Uncharacterized protein</fullName>
    </submittedName>
</protein>
<accession>A0AAN9U485</accession>
<evidence type="ECO:0000256" key="2">
    <source>
        <dbReference type="SAM" id="MobiDB-lite"/>
    </source>
</evidence>
<evidence type="ECO:0000313" key="3">
    <source>
        <dbReference type="EMBL" id="KAK7739682.1"/>
    </source>
</evidence>
<comment type="caution">
    <text evidence="3">The sequence shown here is derived from an EMBL/GenBank/DDBJ whole genome shotgun (WGS) entry which is preliminary data.</text>
</comment>
<dbReference type="AlphaFoldDB" id="A0AAN9U485"/>
<feature type="region of interest" description="Disordered" evidence="2">
    <location>
        <begin position="62"/>
        <end position="113"/>
    </location>
</feature>
<feature type="region of interest" description="Disordered" evidence="2">
    <location>
        <begin position="209"/>
        <end position="236"/>
    </location>
</feature>
<name>A0AAN9U485_9PEZI</name>
<dbReference type="PANTHER" id="PTHR23159">
    <property type="entry name" value="CENTROSOMAL PROTEIN 2"/>
    <property type="match status" value="1"/>
</dbReference>
<dbReference type="PANTHER" id="PTHR23159:SF60">
    <property type="entry name" value="SPINDLE ASSEMBLY ABNORMAL PROTEIN 4"/>
    <property type="match status" value="1"/>
</dbReference>
<sequence>MTILDDLPIALRRTRRSGAAPQACHSEETHDAKTVDNSVSIGLATPSRGSKKRVRFSNLGLSDEQELDSKTEDDTVSSSTGLTPHIRRTTLNPGPGSKKRRHSGLDGIGRPDAFDSTIDTMQTGEVTFLPLRQVLDGRVKRRIRRNGLSEEINIISAEKRRKSQQTKEEIARLKTEVASKDAEIRRLSSARKVSDEDEASIEDLKRQVAQARRALKSPASSHGSEDSTGYDTTRVDWTTTTHDPFSGDYSDMEILSDSDSEFGEATMAELACSTPSRRSSNIRHSFPTPPSTSPPPLLLTPSRRQVVTPTGNAVGQTSFTNTERQDDDEELASLHLEVAKLTHTLETYEAMTSRLSDKLIPFAPKDGSAAALIMDSRSPTVKLEAQLNNLLQAFSDSTSTLTEIDTSLGELGFPGGDANEIISSLSSSLRTVRLELEYLTPGEIILPLTAAGASVLDLLLTRLRELARRSLEDEDTIDEYHDLEISLRKQLSARVEAMDSMKKEIRTLEQHSRTKDTRVRELEAGVERLKGSVRSYTRDVSELEGLVQRLEGDLDSATKGLREAEEDHQADVEEWSNALKGKDETVAMLEGKLKLALEQTSELKEQLANVQTQQRQLTAGHEEELSSMNEQHDAILALRDMKVAELSLELNQVNEALRSAHQTVQKFRVDDHTLSGRLV</sequence>
<dbReference type="EMBL" id="JAJSPL020000022">
    <property type="protein sequence ID" value="KAK7739682.1"/>
    <property type="molecule type" value="Genomic_DNA"/>
</dbReference>
<evidence type="ECO:0000313" key="4">
    <source>
        <dbReference type="Proteomes" id="UP001320245"/>
    </source>
</evidence>
<feature type="region of interest" description="Disordered" evidence="2">
    <location>
        <begin position="272"/>
        <end position="298"/>
    </location>
</feature>
<gene>
    <name evidence="3" type="ORF">SLS53_005649</name>
</gene>
<dbReference type="Gene3D" id="1.10.287.1490">
    <property type="match status" value="1"/>
</dbReference>
<feature type="compositionally biased region" description="Polar residues" evidence="2">
    <location>
        <begin position="273"/>
        <end position="283"/>
    </location>
</feature>